<organism evidence="1 2">
    <name type="scientific">Agromyces bauzanensis</name>
    <dbReference type="NCBI Taxonomy" id="1308924"/>
    <lineage>
        <taxon>Bacteria</taxon>
        <taxon>Bacillati</taxon>
        <taxon>Actinomycetota</taxon>
        <taxon>Actinomycetes</taxon>
        <taxon>Micrococcales</taxon>
        <taxon>Microbacteriaceae</taxon>
        <taxon>Agromyces</taxon>
    </lineage>
</organism>
<comment type="caution">
    <text evidence="1">The sequence shown here is derived from an EMBL/GenBank/DDBJ whole genome shotgun (WGS) entry which is preliminary data.</text>
</comment>
<reference evidence="1" key="2">
    <citation type="submission" date="2020-09" db="EMBL/GenBank/DDBJ databases">
        <authorList>
            <person name="Sun Q."/>
            <person name="Zhou Y."/>
        </authorList>
    </citation>
    <scope>NUCLEOTIDE SEQUENCE</scope>
    <source>
        <strain evidence="1">CGMCC 1.8984</strain>
    </source>
</reference>
<sequence>MHWFVTDETNNDFVEDKFFIYGGLVLDDEQFLKLTERVGEIRAKYGYTRGDSFKFHTRSRPTQVTIDDSKAAKRELVESLEEFDVKMIAYLILHNIAKGVTDQVRMNWALNTVTWAYHRFLEREGATGVMMMDRADEQHIHLAELFQHGIDVEGKRVAVDDRINFFGMTSDNASHISSAVDIALGGFRYCVNAAGGDGSQVVAAEIFPPLARTLWGVEVAGTKYLRNYGFHPMPKTEIKSYRYRGLYTDLYRELDGFTGSDSETDAA</sequence>
<dbReference type="EMBL" id="BMMD01000011">
    <property type="protein sequence ID" value="GGJ83113.1"/>
    <property type="molecule type" value="Genomic_DNA"/>
</dbReference>
<gene>
    <name evidence="1" type="ORF">GCM10011372_21780</name>
</gene>
<protein>
    <recommendedName>
        <fullName evidence="3">DUF3800 domain-containing protein</fullName>
    </recommendedName>
</protein>
<dbReference type="Proteomes" id="UP000636956">
    <property type="component" value="Unassembled WGS sequence"/>
</dbReference>
<dbReference type="RefSeq" id="WP_188743453.1">
    <property type="nucleotide sequence ID" value="NZ_BAABFW010000085.1"/>
</dbReference>
<dbReference type="AlphaFoldDB" id="A0A917USY5"/>
<evidence type="ECO:0008006" key="3">
    <source>
        <dbReference type="Google" id="ProtNLM"/>
    </source>
</evidence>
<evidence type="ECO:0000313" key="2">
    <source>
        <dbReference type="Proteomes" id="UP000636956"/>
    </source>
</evidence>
<evidence type="ECO:0000313" key="1">
    <source>
        <dbReference type="EMBL" id="GGJ83113.1"/>
    </source>
</evidence>
<accession>A0A917USY5</accession>
<reference evidence="1" key="1">
    <citation type="journal article" date="2014" name="Int. J. Syst. Evol. Microbiol.">
        <title>Complete genome sequence of Corynebacterium casei LMG S-19264T (=DSM 44701T), isolated from a smear-ripened cheese.</title>
        <authorList>
            <consortium name="US DOE Joint Genome Institute (JGI-PGF)"/>
            <person name="Walter F."/>
            <person name="Albersmeier A."/>
            <person name="Kalinowski J."/>
            <person name="Ruckert C."/>
        </authorList>
    </citation>
    <scope>NUCLEOTIDE SEQUENCE</scope>
    <source>
        <strain evidence="1">CGMCC 1.8984</strain>
    </source>
</reference>
<name>A0A917USY5_9MICO</name>
<proteinExistence type="predicted"/>
<keyword evidence="2" id="KW-1185">Reference proteome</keyword>